<keyword evidence="3" id="KW-0547">Nucleotide-binding</keyword>
<dbReference type="PANTHER" id="PTHR24221:SF630">
    <property type="entry name" value="ABC TRANSPORTER B FAMILY MEMBER 29, CHLOROPLASTIC"/>
    <property type="match status" value="1"/>
</dbReference>
<keyword evidence="6 7" id="KW-0472">Membrane</keyword>
<dbReference type="GO" id="GO:0005886">
    <property type="term" value="C:plasma membrane"/>
    <property type="evidence" value="ECO:0007669"/>
    <property type="project" value="UniProtKB-SubCell"/>
</dbReference>
<dbReference type="RefSeq" id="WP_164521002.1">
    <property type="nucleotide sequence ID" value="NZ_QXGK01000006.1"/>
</dbReference>
<keyword evidence="4" id="KW-0067">ATP-binding</keyword>
<feature type="transmembrane region" description="Helical" evidence="7">
    <location>
        <begin position="25"/>
        <end position="48"/>
    </location>
</feature>
<comment type="caution">
    <text evidence="10">The sequence shown here is derived from an EMBL/GenBank/DDBJ whole genome shotgun (WGS) entry which is preliminary data.</text>
</comment>
<dbReference type="GO" id="GO:0140359">
    <property type="term" value="F:ABC-type transporter activity"/>
    <property type="evidence" value="ECO:0007669"/>
    <property type="project" value="InterPro"/>
</dbReference>
<evidence type="ECO:0000256" key="1">
    <source>
        <dbReference type="ARBA" id="ARBA00004651"/>
    </source>
</evidence>
<dbReference type="GO" id="GO:0016887">
    <property type="term" value="F:ATP hydrolysis activity"/>
    <property type="evidence" value="ECO:0007669"/>
    <property type="project" value="InterPro"/>
</dbReference>
<organism evidence="10 11">
    <name type="scientific">Bifidobacterium samirii</name>
    <dbReference type="NCBI Taxonomy" id="2306974"/>
    <lineage>
        <taxon>Bacteria</taxon>
        <taxon>Bacillati</taxon>
        <taxon>Actinomycetota</taxon>
        <taxon>Actinomycetes</taxon>
        <taxon>Bifidobacteriales</taxon>
        <taxon>Bifidobacteriaceae</taxon>
        <taxon>Bifidobacterium</taxon>
    </lineage>
</organism>
<evidence type="ECO:0000256" key="4">
    <source>
        <dbReference type="ARBA" id="ARBA00022840"/>
    </source>
</evidence>
<feature type="transmembrane region" description="Helical" evidence="7">
    <location>
        <begin position="139"/>
        <end position="163"/>
    </location>
</feature>
<feature type="domain" description="ABC transporter" evidence="8">
    <location>
        <begin position="357"/>
        <end position="575"/>
    </location>
</feature>
<dbReference type="InterPro" id="IPR039421">
    <property type="entry name" value="Type_1_exporter"/>
</dbReference>
<gene>
    <name evidence="10" type="ORF">D2E24_0862</name>
</gene>
<evidence type="ECO:0000256" key="7">
    <source>
        <dbReference type="SAM" id="Phobius"/>
    </source>
</evidence>
<dbReference type="Gene3D" id="3.40.50.300">
    <property type="entry name" value="P-loop containing nucleotide triphosphate hydrolases"/>
    <property type="match status" value="1"/>
</dbReference>
<dbReference type="Pfam" id="PF00664">
    <property type="entry name" value="ABC_membrane"/>
    <property type="match status" value="1"/>
</dbReference>
<feature type="transmembrane region" description="Helical" evidence="7">
    <location>
        <begin position="64"/>
        <end position="84"/>
    </location>
</feature>
<dbReference type="SMART" id="SM00382">
    <property type="entry name" value="AAA"/>
    <property type="match status" value="1"/>
</dbReference>
<dbReference type="EMBL" id="QXGK01000006">
    <property type="protein sequence ID" value="RSX57269.1"/>
    <property type="molecule type" value="Genomic_DNA"/>
</dbReference>
<dbReference type="Gene3D" id="1.20.1560.10">
    <property type="entry name" value="ABC transporter type 1, transmembrane domain"/>
    <property type="match status" value="1"/>
</dbReference>
<reference evidence="10 11" key="1">
    <citation type="submission" date="2018-09" db="EMBL/GenBank/DDBJ databases">
        <title>Characterization of the phylogenetic diversity of five novel species belonging to the genus Bifidobacterium.</title>
        <authorList>
            <person name="Lugli G.A."/>
            <person name="Duranti S."/>
            <person name="Milani C."/>
        </authorList>
    </citation>
    <scope>NUCLEOTIDE SEQUENCE [LARGE SCALE GENOMIC DNA]</scope>
    <source>
        <strain evidence="10 11">2033B</strain>
    </source>
</reference>
<dbReference type="PROSITE" id="PS50929">
    <property type="entry name" value="ABC_TM1F"/>
    <property type="match status" value="1"/>
</dbReference>
<evidence type="ECO:0000313" key="10">
    <source>
        <dbReference type="EMBL" id="RSX57269.1"/>
    </source>
</evidence>
<dbReference type="InterPro" id="IPR036640">
    <property type="entry name" value="ABC1_TM_sf"/>
</dbReference>
<dbReference type="SUPFAM" id="SSF52540">
    <property type="entry name" value="P-loop containing nucleoside triphosphate hydrolases"/>
    <property type="match status" value="1"/>
</dbReference>
<dbReference type="Proteomes" id="UP000287470">
    <property type="component" value="Unassembled WGS sequence"/>
</dbReference>
<dbReference type="CDD" id="cd07346">
    <property type="entry name" value="ABC_6TM_exporters"/>
    <property type="match status" value="1"/>
</dbReference>
<evidence type="ECO:0000256" key="5">
    <source>
        <dbReference type="ARBA" id="ARBA00022989"/>
    </source>
</evidence>
<evidence type="ECO:0000259" key="9">
    <source>
        <dbReference type="PROSITE" id="PS50929"/>
    </source>
</evidence>
<keyword evidence="11" id="KW-1185">Reference proteome</keyword>
<dbReference type="InterPro" id="IPR011527">
    <property type="entry name" value="ABC1_TM_dom"/>
</dbReference>
<evidence type="ECO:0000256" key="3">
    <source>
        <dbReference type="ARBA" id="ARBA00022741"/>
    </source>
</evidence>
<dbReference type="InterPro" id="IPR003439">
    <property type="entry name" value="ABC_transporter-like_ATP-bd"/>
</dbReference>
<evidence type="ECO:0000256" key="6">
    <source>
        <dbReference type="ARBA" id="ARBA00023136"/>
    </source>
</evidence>
<dbReference type="PANTHER" id="PTHR24221">
    <property type="entry name" value="ATP-BINDING CASSETTE SUB-FAMILY B"/>
    <property type="match status" value="1"/>
</dbReference>
<evidence type="ECO:0000313" key="11">
    <source>
        <dbReference type="Proteomes" id="UP000287470"/>
    </source>
</evidence>
<protein>
    <submittedName>
        <fullName evidence="10">Multidrug ABC transporter permease component</fullName>
    </submittedName>
</protein>
<name>A0A430FUZ7_9BIFI</name>
<feature type="transmembrane region" description="Helical" evidence="7">
    <location>
        <begin position="169"/>
        <end position="189"/>
    </location>
</feature>
<sequence length="575" mass="61770">MTAADPSRSTMAVYRWIAAVLGRRITPVVLLCALQSLMAANAVCYALFMKHAVDAATARDARRFTLVVAAFALAMLAQIAMGALTRAFNERARASIDNALRGRVFDALLHGDYATVSSKHTGELMNRLTSDVTVVSDGVVALPANACSMAIRIVGVVMVMWALQPMLTVVFLIAGLGLAGASTAMRGLVKRLHHRVQEAEGRVRSYMQEALASLIVVQVFGAQRTMEREGERLMDGHRRARIRRSNVSNAASTGMSFGLQAGYLIGFAWCGWGIVQGTLSVGTLMAVVQLVGQIQRPFSSMGGMVQRHASMLASAERLIALMPDGGDDSRDHAHAAAAGSPAAAEDAVAPLPRLTGLRFDDVWFSYGDRPVLRGFDLDIRPGEFIALTGESGIGKSTLLRLMVGACRPERGTVTATVESGGVESRVDVRDLPQGMFAYVPQGNMLMGGTIAQAVAFAHDDADVDMERVRRACRAADATGFVEALPDGYATMLGERGRGLSEGQMQRIAVARALYADAPVILFDEATSALDERTETHMLDNIRALRDRTVVMVTHRRATLDYCDRTVELAAGDPDV</sequence>
<proteinExistence type="predicted"/>
<evidence type="ECO:0000259" key="8">
    <source>
        <dbReference type="PROSITE" id="PS50893"/>
    </source>
</evidence>
<evidence type="ECO:0000256" key="2">
    <source>
        <dbReference type="ARBA" id="ARBA00022692"/>
    </source>
</evidence>
<dbReference type="InterPro" id="IPR003593">
    <property type="entry name" value="AAA+_ATPase"/>
</dbReference>
<comment type="subcellular location">
    <subcellularLocation>
        <location evidence="1">Cell membrane</location>
        <topology evidence="1">Multi-pass membrane protein</topology>
    </subcellularLocation>
</comment>
<keyword evidence="2 7" id="KW-0812">Transmembrane</keyword>
<dbReference type="Pfam" id="PF00005">
    <property type="entry name" value="ABC_tran"/>
    <property type="match status" value="1"/>
</dbReference>
<dbReference type="GO" id="GO:0005524">
    <property type="term" value="F:ATP binding"/>
    <property type="evidence" value="ECO:0007669"/>
    <property type="project" value="UniProtKB-KW"/>
</dbReference>
<keyword evidence="5 7" id="KW-1133">Transmembrane helix</keyword>
<dbReference type="InterPro" id="IPR027417">
    <property type="entry name" value="P-loop_NTPase"/>
</dbReference>
<dbReference type="AlphaFoldDB" id="A0A430FUZ7"/>
<accession>A0A430FUZ7</accession>
<feature type="domain" description="ABC transmembrane type-1" evidence="9">
    <location>
        <begin position="46"/>
        <end position="310"/>
    </location>
</feature>
<dbReference type="SUPFAM" id="SSF90123">
    <property type="entry name" value="ABC transporter transmembrane region"/>
    <property type="match status" value="1"/>
</dbReference>
<dbReference type="PROSITE" id="PS50893">
    <property type="entry name" value="ABC_TRANSPORTER_2"/>
    <property type="match status" value="1"/>
</dbReference>